<sequence length="185" mass="20951">MDRRLAIKQLAILTGGVIMMPSCDFSDESVLQAYENLKITEAQKQLISQVTQTIFPGVQLKGAKEIQLEDFVLVMANDCLDESQQSDYVKGLKQFDGFSKKHFGKPFSDMDQNEATDAFRKTLEMNSGNNLKEVQHFLATTKRFALQGYLNSEYFMTEIQPYELVPARFIGSKRIDSTESINING</sequence>
<dbReference type="RefSeq" id="WP_377060876.1">
    <property type="nucleotide sequence ID" value="NZ_JBHSJJ010000001.1"/>
</dbReference>
<name>A0ABV9SVL8_9BACT</name>
<accession>A0ABV9SVL8</accession>
<reference evidence="2" key="1">
    <citation type="journal article" date="2019" name="Int. J. Syst. Evol. Microbiol.">
        <title>The Global Catalogue of Microorganisms (GCM) 10K type strain sequencing project: providing services to taxonomists for standard genome sequencing and annotation.</title>
        <authorList>
            <consortium name="The Broad Institute Genomics Platform"/>
            <consortium name="The Broad Institute Genome Sequencing Center for Infectious Disease"/>
            <person name="Wu L."/>
            <person name="Ma J."/>
        </authorList>
    </citation>
    <scope>NUCLEOTIDE SEQUENCE [LARGE SCALE GENOMIC DNA]</scope>
    <source>
        <strain evidence="2">CGMCC 4.7466</strain>
    </source>
</reference>
<evidence type="ECO:0000313" key="2">
    <source>
        <dbReference type="Proteomes" id="UP001595818"/>
    </source>
</evidence>
<dbReference type="GO" id="GO:0016491">
    <property type="term" value="F:oxidoreductase activity"/>
    <property type="evidence" value="ECO:0007669"/>
    <property type="project" value="UniProtKB-KW"/>
</dbReference>
<dbReference type="EMBL" id="JBHSJJ010000001">
    <property type="protein sequence ID" value="MFC4870386.1"/>
    <property type="molecule type" value="Genomic_DNA"/>
</dbReference>
<evidence type="ECO:0000313" key="1">
    <source>
        <dbReference type="EMBL" id="MFC4870386.1"/>
    </source>
</evidence>
<gene>
    <name evidence="1" type="ORF">ACFPFU_01725</name>
</gene>
<keyword evidence="1" id="KW-0560">Oxidoreductase</keyword>
<keyword evidence="2" id="KW-1185">Reference proteome</keyword>
<protein>
    <submittedName>
        <fullName evidence="1">Gluconate 2-dehydrogenase subunit 3 family protein</fullName>
        <ecNumber evidence="1">1.-.-.-</ecNumber>
    </submittedName>
</protein>
<dbReference type="InterPro" id="IPR027056">
    <property type="entry name" value="Gluconate_2DH_su3"/>
</dbReference>
<comment type="caution">
    <text evidence="1">The sequence shown here is derived from an EMBL/GenBank/DDBJ whole genome shotgun (WGS) entry which is preliminary data.</text>
</comment>
<dbReference type="Pfam" id="PF13618">
    <property type="entry name" value="Gluconate_2-dh3"/>
    <property type="match status" value="1"/>
</dbReference>
<dbReference type="EC" id="1.-.-.-" evidence="1"/>
<proteinExistence type="predicted"/>
<organism evidence="1 2">
    <name type="scientific">Negadavirga shengliensis</name>
    <dbReference type="NCBI Taxonomy" id="1389218"/>
    <lineage>
        <taxon>Bacteria</taxon>
        <taxon>Pseudomonadati</taxon>
        <taxon>Bacteroidota</taxon>
        <taxon>Cytophagia</taxon>
        <taxon>Cytophagales</taxon>
        <taxon>Cyclobacteriaceae</taxon>
        <taxon>Negadavirga</taxon>
    </lineage>
</organism>
<dbReference type="Proteomes" id="UP001595818">
    <property type="component" value="Unassembled WGS sequence"/>
</dbReference>